<comment type="caution">
    <text evidence="1">The sequence shown here is derived from an EMBL/GenBank/DDBJ whole genome shotgun (WGS) entry which is preliminary data.</text>
</comment>
<protein>
    <submittedName>
        <fullName evidence="1">Uncharacterized protein</fullName>
    </submittedName>
</protein>
<evidence type="ECO:0000313" key="2">
    <source>
        <dbReference type="Proteomes" id="UP001408789"/>
    </source>
</evidence>
<reference evidence="1 2" key="1">
    <citation type="submission" date="2024-04" db="EMBL/GenBank/DDBJ databases">
        <title>The reference genome of an endangered Asteraceae, Deinandra increscens subsp. villosa, native to the Central Coast of California.</title>
        <authorList>
            <person name="Guilliams M."/>
            <person name="Hasenstab-Lehman K."/>
            <person name="Meyer R."/>
            <person name="Mcevoy S."/>
        </authorList>
    </citation>
    <scope>NUCLEOTIDE SEQUENCE [LARGE SCALE GENOMIC DNA]</scope>
    <source>
        <tissue evidence="1">Leaf</tissue>
    </source>
</reference>
<accession>A0AAP0CP14</accession>
<organism evidence="1 2">
    <name type="scientific">Deinandra increscens subsp. villosa</name>
    <dbReference type="NCBI Taxonomy" id="3103831"/>
    <lineage>
        <taxon>Eukaryota</taxon>
        <taxon>Viridiplantae</taxon>
        <taxon>Streptophyta</taxon>
        <taxon>Embryophyta</taxon>
        <taxon>Tracheophyta</taxon>
        <taxon>Spermatophyta</taxon>
        <taxon>Magnoliopsida</taxon>
        <taxon>eudicotyledons</taxon>
        <taxon>Gunneridae</taxon>
        <taxon>Pentapetalae</taxon>
        <taxon>asterids</taxon>
        <taxon>campanulids</taxon>
        <taxon>Asterales</taxon>
        <taxon>Asteraceae</taxon>
        <taxon>Asteroideae</taxon>
        <taxon>Heliantheae alliance</taxon>
        <taxon>Madieae</taxon>
        <taxon>Madiinae</taxon>
        <taxon>Deinandra</taxon>
    </lineage>
</organism>
<proteinExistence type="predicted"/>
<gene>
    <name evidence="1" type="ORF">SSX86_022323</name>
</gene>
<dbReference type="Proteomes" id="UP001408789">
    <property type="component" value="Unassembled WGS sequence"/>
</dbReference>
<sequence length="164" mass="18537">MSIVPSLFGGRRSSSVFDPFSSSLDIWDPFRDFPISSSSDVSRETSALVPDFSRNSKFFFPELSFCFGSTVMTPETEVIRSDVSTTRRRRRNGGFSKHWRPELSAIAEDGGALSACQRRSRNSDIIVRSEKKPLNKARSEFRWFSVMPLLAPLAVGFNCCVNWH</sequence>
<dbReference type="AlphaFoldDB" id="A0AAP0CP14"/>
<dbReference type="EMBL" id="JBCNJP010000023">
    <property type="protein sequence ID" value="KAK9057487.1"/>
    <property type="molecule type" value="Genomic_DNA"/>
</dbReference>
<evidence type="ECO:0000313" key="1">
    <source>
        <dbReference type="EMBL" id="KAK9057487.1"/>
    </source>
</evidence>
<keyword evidence="2" id="KW-1185">Reference proteome</keyword>
<name>A0AAP0CP14_9ASTR</name>